<name>A0A9X1RDP2_9BRAD</name>
<accession>A0A9X1RDP2</accession>
<evidence type="ECO:0000313" key="1">
    <source>
        <dbReference type="EMBL" id="MCG2629720.1"/>
    </source>
</evidence>
<organism evidence="1 2">
    <name type="scientific">Bradyrhizobium zhengyangense</name>
    <dbReference type="NCBI Taxonomy" id="2911009"/>
    <lineage>
        <taxon>Bacteria</taxon>
        <taxon>Pseudomonadati</taxon>
        <taxon>Pseudomonadota</taxon>
        <taxon>Alphaproteobacteria</taxon>
        <taxon>Hyphomicrobiales</taxon>
        <taxon>Nitrobacteraceae</taxon>
        <taxon>Bradyrhizobium</taxon>
    </lineage>
</organism>
<protein>
    <submittedName>
        <fullName evidence="1">Uncharacterized protein</fullName>
    </submittedName>
</protein>
<dbReference type="AlphaFoldDB" id="A0A9X1RDP2"/>
<comment type="caution">
    <text evidence="1">The sequence shown here is derived from an EMBL/GenBank/DDBJ whole genome shotgun (WGS) entry which is preliminary data.</text>
</comment>
<proteinExistence type="predicted"/>
<gene>
    <name evidence="1" type="ORF">L6654_24150</name>
</gene>
<dbReference type="EMBL" id="JAKLTY010000016">
    <property type="protein sequence ID" value="MCG2629720.1"/>
    <property type="molecule type" value="Genomic_DNA"/>
</dbReference>
<evidence type="ECO:0000313" key="2">
    <source>
        <dbReference type="Proteomes" id="UP001139054"/>
    </source>
</evidence>
<dbReference type="RefSeq" id="WP_237891189.1">
    <property type="nucleotide sequence ID" value="NZ_JAKLTY010000016.1"/>
</dbReference>
<dbReference type="Proteomes" id="UP001139054">
    <property type="component" value="Unassembled WGS sequence"/>
</dbReference>
<sequence length="122" mass="12991">MSPLIVIVASMHLSISNTINIVAQPSENLDECRSVGEMAIKAATVEPGSYASYVCHDTTRQQGLSGALGVVAYVKASDGKIRIVEGYKPTIAECKIAGQAAVASRPVPVPMSWMCYDLKSFE</sequence>
<reference evidence="1" key="1">
    <citation type="submission" date="2022-01" db="EMBL/GenBank/DDBJ databases">
        <title>Genome sequnece data of strain Bradyrhizobium sp. nov.</title>
        <authorList>
            <person name="Zhang J."/>
        </authorList>
    </citation>
    <scope>NUCLEOTIDE SEQUENCE</scope>
    <source>
        <strain evidence="1">WYCCWR 13023</strain>
    </source>
</reference>